<organism evidence="2 3">
    <name type="scientific">Mesorhizobium caraganae</name>
    <dbReference type="NCBI Taxonomy" id="483206"/>
    <lineage>
        <taxon>Bacteria</taxon>
        <taxon>Pseudomonadati</taxon>
        <taxon>Pseudomonadota</taxon>
        <taxon>Alphaproteobacteria</taxon>
        <taxon>Hyphomicrobiales</taxon>
        <taxon>Phyllobacteriaceae</taxon>
        <taxon>Mesorhizobium</taxon>
    </lineage>
</organism>
<dbReference type="InterPro" id="IPR023346">
    <property type="entry name" value="Lysozyme-like_dom_sf"/>
</dbReference>
<reference evidence="2 3" key="1">
    <citation type="journal article" date="2024" name="Proc. Natl. Acad. Sci. U.S.A.">
        <title>The evolutionary genomics of adaptation to stress in wild rhizobium bacteria.</title>
        <authorList>
            <person name="Kehlet-Delgado H."/>
            <person name="Montoya A.P."/>
            <person name="Jensen K.T."/>
            <person name="Wendlandt C.E."/>
            <person name="Dexheimer C."/>
            <person name="Roberts M."/>
            <person name="Torres Martinez L."/>
            <person name="Friesen M.L."/>
            <person name="Griffitts J.S."/>
            <person name="Porter S.S."/>
        </authorList>
    </citation>
    <scope>NUCLEOTIDE SEQUENCE [LARGE SCALE GENOMIC DNA]</scope>
    <source>
        <strain evidence="2 3">M0641</strain>
    </source>
</reference>
<dbReference type="InterPro" id="IPR008565">
    <property type="entry name" value="TtsA-like_GH18_dom"/>
</dbReference>
<dbReference type="RefSeq" id="WP_352562069.1">
    <property type="nucleotide sequence ID" value="NZ_JAMYQB010000034.1"/>
</dbReference>
<comment type="caution">
    <text evidence="2">The sequence shown here is derived from an EMBL/GenBank/DDBJ whole genome shotgun (WGS) entry which is preliminary data.</text>
</comment>
<dbReference type="SUPFAM" id="SSF53955">
    <property type="entry name" value="Lysozyme-like"/>
    <property type="match status" value="1"/>
</dbReference>
<sequence length="124" mass="13433">MAVSREKESLAKVLAHEAGYSNNKNDPGGPTLKGVTQRVYDACWVVKGQTKRSVKSVTTDELNEIYDRLVAANGFFFPAEFLWSPFAVPGGRTSMPASNYLVVPSVRLPHSAAKTIRSSTGNST</sequence>
<dbReference type="Gene3D" id="1.20.141.10">
    <property type="entry name" value="Chitosanase, subunit A, domain 1"/>
    <property type="match status" value="1"/>
</dbReference>
<name>A0ABV1Z8Y5_9HYPH</name>
<evidence type="ECO:0000259" key="1">
    <source>
        <dbReference type="Pfam" id="PF05838"/>
    </source>
</evidence>
<proteinExistence type="predicted"/>
<keyword evidence="3" id="KW-1185">Reference proteome</keyword>
<evidence type="ECO:0000313" key="2">
    <source>
        <dbReference type="EMBL" id="MER9408116.1"/>
    </source>
</evidence>
<dbReference type="Pfam" id="PF05838">
    <property type="entry name" value="Glyco_hydro_108"/>
    <property type="match status" value="1"/>
</dbReference>
<gene>
    <name evidence="2" type="ORF">NKI36_29340</name>
</gene>
<evidence type="ECO:0000313" key="3">
    <source>
        <dbReference type="Proteomes" id="UP001433071"/>
    </source>
</evidence>
<feature type="domain" description="TtsA-like Glycoside hydrolase family 108" evidence="1">
    <location>
        <begin position="11"/>
        <end position="68"/>
    </location>
</feature>
<dbReference type="Proteomes" id="UP001433071">
    <property type="component" value="Unassembled WGS sequence"/>
</dbReference>
<dbReference type="EMBL" id="JAMYQB010000034">
    <property type="protein sequence ID" value="MER9408116.1"/>
    <property type="molecule type" value="Genomic_DNA"/>
</dbReference>
<accession>A0ABV1Z8Y5</accession>
<protein>
    <recommendedName>
        <fullName evidence="1">TtsA-like Glycoside hydrolase family 108 domain-containing protein</fullName>
    </recommendedName>
</protein>